<dbReference type="EMBL" id="JBBLXS010000099">
    <property type="protein sequence ID" value="MEK0185175.1"/>
    <property type="molecule type" value="Genomic_DNA"/>
</dbReference>
<dbReference type="Proteomes" id="UP001384579">
    <property type="component" value="Unassembled WGS sequence"/>
</dbReference>
<proteinExistence type="predicted"/>
<reference evidence="2 3" key="1">
    <citation type="journal article" date="2020" name="Harmful Algae">
        <title>Molecular and morphological characterization of a novel dihydroanatoxin-a producing Microcoleus species (cyanobacteria) from the Russian River, California, USA.</title>
        <authorList>
            <person name="Conklin K.Y."/>
            <person name="Stancheva R."/>
            <person name="Otten T.G."/>
            <person name="Fadness R."/>
            <person name="Boyer G.L."/>
            <person name="Read B."/>
            <person name="Zhang X."/>
            <person name="Sheath R.G."/>
        </authorList>
    </citation>
    <scope>NUCLEOTIDE SEQUENCE [LARGE SCALE GENOMIC DNA]</scope>
    <source>
        <strain evidence="2 3">PTRS2</strain>
    </source>
</reference>
<feature type="chain" id="PRO_5047417447" evidence="1">
    <location>
        <begin position="22"/>
        <end position="100"/>
    </location>
</feature>
<evidence type="ECO:0000313" key="3">
    <source>
        <dbReference type="Proteomes" id="UP001384579"/>
    </source>
</evidence>
<evidence type="ECO:0000313" key="2">
    <source>
        <dbReference type="EMBL" id="MEK0185175.1"/>
    </source>
</evidence>
<evidence type="ECO:0000256" key="1">
    <source>
        <dbReference type="SAM" id="SignalP"/>
    </source>
</evidence>
<organism evidence="2 3">
    <name type="scientific">Microcoleus anatoxicus PTRS2</name>
    <dbReference type="NCBI Taxonomy" id="2705321"/>
    <lineage>
        <taxon>Bacteria</taxon>
        <taxon>Bacillati</taxon>
        <taxon>Cyanobacteriota</taxon>
        <taxon>Cyanophyceae</taxon>
        <taxon>Oscillatoriophycideae</taxon>
        <taxon>Oscillatoriales</taxon>
        <taxon>Microcoleaceae</taxon>
        <taxon>Microcoleus</taxon>
        <taxon>Microcoleus anatoxicus</taxon>
    </lineage>
</organism>
<dbReference type="NCBIfam" id="TIGR02595">
    <property type="entry name" value="PEP_CTERM"/>
    <property type="match status" value="1"/>
</dbReference>
<keyword evidence="1" id="KW-0732">Signal</keyword>
<accession>A0ABU8YL88</accession>
<gene>
    <name evidence="2" type="ORF">WMG39_09915</name>
</gene>
<name>A0ABU8YL88_9CYAN</name>
<keyword evidence="3" id="KW-1185">Reference proteome</keyword>
<sequence length="100" mass="10547">MPTFFLKMFFKPTAGIVLALATVVCGGKSGVARNFPAEPQNLVLAQVVQSTPCRSCSNPPGGTASPVPRPVKIPEPSMLGGLGLVVGSLVVTRSRRRWKN</sequence>
<dbReference type="InterPro" id="IPR013424">
    <property type="entry name" value="Ice-binding_C"/>
</dbReference>
<dbReference type="RefSeq" id="WP_340524374.1">
    <property type="nucleotide sequence ID" value="NZ_JBBLXS010000099.1"/>
</dbReference>
<feature type="signal peptide" evidence="1">
    <location>
        <begin position="1"/>
        <end position="21"/>
    </location>
</feature>
<comment type="caution">
    <text evidence="2">The sequence shown here is derived from an EMBL/GenBank/DDBJ whole genome shotgun (WGS) entry which is preliminary data.</text>
</comment>
<protein>
    <submittedName>
        <fullName evidence="2">PEP-CTERM sorting domain-containing protein</fullName>
    </submittedName>
</protein>